<sequence>MMIRTEAPADLVRLDGWWRETLMRPMQADQLQQLRETGQISLSLLATDDMGEILGHIAVTDAQTANNTQEITLWHSPDADLVMPLLDEAESTLFELGYSLLKIAPSDAAEQAEFAPLDPDDTWWYKQLAAATST</sequence>
<evidence type="ECO:0000313" key="1">
    <source>
        <dbReference type="EMBL" id="WBA08232.1"/>
    </source>
</evidence>
<dbReference type="RefSeq" id="WP_269578733.1">
    <property type="nucleotide sequence ID" value="NZ_CP114588.1"/>
</dbReference>
<dbReference type="AlphaFoldDB" id="A0AA47KKD9"/>
<accession>A0AA47KKD9</accession>
<reference evidence="1" key="1">
    <citation type="submission" date="2022-09" db="EMBL/GenBank/DDBJ databases">
        <authorList>
            <person name="Li Z.-J."/>
        </authorList>
    </citation>
    <scope>NUCLEOTIDE SEQUENCE</scope>
    <source>
        <strain evidence="1">TGB11</strain>
    </source>
</reference>
<organism evidence="1 2">
    <name type="scientific">Salinivibrio kushneri</name>
    <dbReference type="NCBI Taxonomy" id="1908198"/>
    <lineage>
        <taxon>Bacteria</taxon>
        <taxon>Pseudomonadati</taxon>
        <taxon>Pseudomonadota</taxon>
        <taxon>Gammaproteobacteria</taxon>
        <taxon>Vibrionales</taxon>
        <taxon>Vibrionaceae</taxon>
        <taxon>Salinivibrio</taxon>
    </lineage>
</organism>
<protein>
    <submittedName>
        <fullName evidence="1">Uncharacterized protein</fullName>
    </submittedName>
</protein>
<gene>
    <name evidence="1" type="ORF">N8M53_10450</name>
</gene>
<name>A0AA47KKD9_9GAMM</name>
<dbReference type="Proteomes" id="UP001164748">
    <property type="component" value="Chromosome"/>
</dbReference>
<dbReference type="EMBL" id="CP114588">
    <property type="protein sequence ID" value="WBA08232.1"/>
    <property type="molecule type" value="Genomic_DNA"/>
</dbReference>
<dbReference type="Gene3D" id="3.40.630.30">
    <property type="match status" value="1"/>
</dbReference>
<proteinExistence type="predicted"/>
<evidence type="ECO:0000313" key="2">
    <source>
        <dbReference type="Proteomes" id="UP001164748"/>
    </source>
</evidence>